<evidence type="ECO:0000313" key="8">
    <source>
        <dbReference type="EMBL" id="CDW52640.1"/>
    </source>
</evidence>
<dbReference type="Proteomes" id="UP000030665">
    <property type="component" value="Unassembled WGS sequence"/>
</dbReference>
<dbReference type="InterPro" id="IPR041499">
    <property type="entry name" value="Tfc1/Sfc1_N"/>
</dbReference>
<keyword evidence="3" id="KW-0804">Transcription</keyword>
<dbReference type="InterPro" id="IPR019136">
    <property type="entry name" value="TF_IIIC_su-5_HTH"/>
</dbReference>
<evidence type="ECO:0000256" key="3">
    <source>
        <dbReference type="ARBA" id="ARBA00023163"/>
    </source>
</evidence>
<feature type="compositionally biased region" description="Polar residues" evidence="5">
    <location>
        <begin position="459"/>
        <end position="469"/>
    </location>
</feature>
<evidence type="ECO:0000256" key="5">
    <source>
        <dbReference type="SAM" id="MobiDB-lite"/>
    </source>
</evidence>
<dbReference type="GO" id="GO:0006384">
    <property type="term" value="P:transcription initiation at RNA polymerase III promoter"/>
    <property type="evidence" value="ECO:0007669"/>
    <property type="project" value="InterPro"/>
</dbReference>
<protein>
    <submittedName>
        <fullName evidence="8">General transcription factor 3C</fullName>
    </submittedName>
</protein>
<dbReference type="PANTHER" id="PTHR13230:SF5">
    <property type="entry name" value="GENERAL TRANSCRIPTION FACTOR 3C POLYPEPTIDE 5"/>
    <property type="match status" value="1"/>
</dbReference>
<dbReference type="Gene3D" id="3.30.200.160">
    <property type="entry name" value="TFIIIC, subcomplex tauA, subunit Sfc1, barrel domain"/>
    <property type="match status" value="1"/>
</dbReference>
<dbReference type="STRING" id="36087.A0A077Z234"/>
<sequence>MSVDRYVGVQYPAIVRNIEKAVQNLGGYEKIATDHRVIKSLELNPSGGSNLFARPTTSRFTTGVYLVVRARRVRRSDRTDDPSAEEATFEILAKLPGVHQFFNLFDFQFHPMVRVDDGQSSDKPSYESIYNTLVPSSREEALRMFREPYPSVETFCLPMTFSRFPQANQSVLQPETASKYSKETTSSQDWKIGIRVLSCCNASYWPKRQTITLINAEYAKHAFIVENALGDMQQYTCVVNATDQFPKKPSAEAIRCADEKCPDMSVHETFQKVLKERPLWSKTGLRNKLSLDRSIFQALLPKFAFYIQTGPWARLWCRYGYDPRKNPEACKYQSISVTFARFAFTVLGVPDSSVQNEVSWMMPSNLRTGRATVRHSQMDSSNEYNPGVAPSQRLIAYQLCDIHLPEVQELVMTKRVTNRTEADPNCGWLEPGTVEKLRDIVKTDYKRSVPAQDKPEVQSDPNKPSSSNA</sequence>
<dbReference type="GO" id="GO:0005634">
    <property type="term" value="C:nucleus"/>
    <property type="evidence" value="ECO:0007669"/>
    <property type="project" value="UniProtKB-SubCell"/>
</dbReference>
<reference evidence="8" key="1">
    <citation type="submission" date="2014-01" db="EMBL/GenBank/DDBJ databases">
        <authorList>
            <person name="Aslett M."/>
        </authorList>
    </citation>
    <scope>NUCLEOTIDE SEQUENCE</scope>
</reference>
<gene>
    <name evidence="8" type="ORF">TTRE_0000090201</name>
</gene>
<accession>A0A077Z234</accession>
<dbReference type="OrthoDB" id="5598268at2759"/>
<evidence type="ECO:0000256" key="2">
    <source>
        <dbReference type="ARBA" id="ARBA00023125"/>
    </source>
</evidence>
<name>A0A077Z234_TRITR</name>
<dbReference type="Pfam" id="PF17682">
    <property type="entry name" value="Tau95_N"/>
    <property type="match status" value="1"/>
</dbReference>
<keyword evidence="4" id="KW-0539">Nucleus</keyword>
<proteinExistence type="predicted"/>
<evidence type="ECO:0000259" key="7">
    <source>
        <dbReference type="Pfam" id="PF17682"/>
    </source>
</evidence>
<dbReference type="PANTHER" id="PTHR13230">
    <property type="entry name" value="GENERAL TRANSCRIPTION FACTOR IIIC, POLYPEPTIDE 5"/>
    <property type="match status" value="1"/>
</dbReference>
<evidence type="ECO:0000256" key="1">
    <source>
        <dbReference type="ARBA" id="ARBA00004123"/>
    </source>
</evidence>
<feature type="domain" description="Transcription factor IIIC subunit Tfc1/Sfc1 triple barrel" evidence="7">
    <location>
        <begin position="8"/>
        <end position="109"/>
    </location>
</feature>
<feature type="domain" description="Transcription factor IIIC subunit 5 HTH" evidence="6">
    <location>
        <begin position="157"/>
        <end position="336"/>
    </location>
</feature>
<feature type="compositionally biased region" description="Basic and acidic residues" evidence="5">
    <location>
        <begin position="445"/>
        <end position="457"/>
    </location>
</feature>
<dbReference type="InterPro" id="IPR040454">
    <property type="entry name" value="TF_IIIC_Tfc1/Sfc1"/>
</dbReference>
<dbReference type="GO" id="GO:0001003">
    <property type="term" value="F:RNA polymerase III type 2 promoter sequence-specific DNA binding"/>
    <property type="evidence" value="ECO:0007669"/>
    <property type="project" value="TreeGrafter"/>
</dbReference>
<dbReference type="GO" id="GO:0000127">
    <property type="term" value="C:transcription factor TFIIIC complex"/>
    <property type="evidence" value="ECO:0007669"/>
    <property type="project" value="InterPro"/>
</dbReference>
<evidence type="ECO:0000256" key="4">
    <source>
        <dbReference type="ARBA" id="ARBA00023242"/>
    </source>
</evidence>
<dbReference type="GO" id="GO:0001002">
    <property type="term" value="F:RNA polymerase III type 1 promoter sequence-specific DNA binding"/>
    <property type="evidence" value="ECO:0007669"/>
    <property type="project" value="TreeGrafter"/>
</dbReference>
<dbReference type="AlphaFoldDB" id="A0A077Z234"/>
<evidence type="ECO:0000313" key="9">
    <source>
        <dbReference type="Proteomes" id="UP000030665"/>
    </source>
</evidence>
<feature type="region of interest" description="Disordered" evidence="5">
    <location>
        <begin position="445"/>
        <end position="469"/>
    </location>
</feature>
<reference evidence="8" key="2">
    <citation type="submission" date="2014-03" db="EMBL/GenBank/DDBJ databases">
        <title>The whipworm genome and dual-species transcriptomics of an intimate host-pathogen interaction.</title>
        <authorList>
            <person name="Foth B.J."/>
            <person name="Tsai I.J."/>
            <person name="Reid A.J."/>
            <person name="Bancroft A.J."/>
            <person name="Nichol S."/>
            <person name="Tracey A."/>
            <person name="Holroyd N."/>
            <person name="Cotton J.A."/>
            <person name="Stanley E.J."/>
            <person name="Zarowiecki M."/>
            <person name="Liu J.Z."/>
            <person name="Huckvale T."/>
            <person name="Cooper P.J."/>
            <person name="Grencis R.K."/>
            <person name="Berriman M."/>
        </authorList>
    </citation>
    <scope>NUCLEOTIDE SEQUENCE [LARGE SCALE GENOMIC DNA]</scope>
</reference>
<keyword evidence="2" id="KW-0238">DNA-binding</keyword>
<comment type="subcellular location">
    <subcellularLocation>
        <location evidence="1">Nucleus</location>
    </subcellularLocation>
</comment>
<dbReference type="Pfam" id="PF09734">
    <property type="entry name" value="Tau95"/>
    <property type="match status" value="1"/>
</dbReference>
<evidence type="ECO:0000259" key="6">
    <source>
        <dbReference type="Pfam" id="PF09734"/>
    </source>
</evidence>
<dbReference type="EMBL" id="HG805828">
    <property type="protein sequence ID" value="CDW52640.1"/>
    <property type="molecule type" value="Genomic_DNA"/>
</dbReference>
<dbReference type="InterPro" id="IPR042536">
    <property type="entry name" value="TFIIIC_tauA_Sfc1"/>
</dbReference>
<organism evidence="8 9">
    <name type="scientific">Trichuris trichiura</name>
    <name type="common">Whipworm</name>
    <name type="synonym">Trichocephalus trichiurus</name>
    <dbReference type="NCBI Taxonomy" id="36087"/>
    <lineage>
        <taxon>Eukaryota</taxon>
        <taxon>Metazoa</taxon>
        <taxon>Ecdysozoa</taxon>
        <taxon>Nematoda</taxon>
        <taxon>Enoplea</taxon>
        <taxon>Dorylaimia</taxon>
        <taxon>Trichinellida</taxon>
        <taxon>Trichuridae</taxon>
        <taxon>Trichuris</taxon>
    </lineage>
</organism>
<keyword evidence="9" id="KW-1185">Reference proteome</keyword>